<reference evidence="2" key="1">
    <citation type="submission" date="2022-06" db="EMBL/GenBank/DDBJ databases">
        <authorList>
            <consortium name="SYNGENTA / RWTH Aachen University"/>
        </authorList>
    </citation>
    <scope>NUCLEOTIDE SEQUENCE</scope>
</reference>
<evidence type="ECO:0000313" key="2">
    <source>
        <dbReference type="EMBL" id="CAH7667030.1"/>
    </source>
</evidence>
<dbReference type="EMBL" id="CALTRL010000194">
    <property type="protein sequence ID" value="CAH7667030.1"/>
    <property type="molecule type" value="Genomic_DNA"/>
</dbReference>
<protein>
    <submittedName>
        <fullName evidence="2">Expressed protein</fullName>
    </submittedName>
</protein>
<sequence length="654" mass="76416">MAESSDFSDSYGLPQWYESSDWSDWSDQSDEESNSLTRGKELKNAHSKVIEAYNLLRARKEVKLETFRPKSKIIKVSEADYDLIGSTYLPDIHDSIVKLQEELDLRRLLLRRGGDPRPDAPSATLLSELIIKTFDLILKILKDQTSEDLRSSVMISVSAVKLMQMTQDFYVIKNTSVKLLESYKIYIKGCTMIEVKELNRQMWGDTVIFTQRLTGTIKSAINNLCYPDEDCTKDEAQRQANFKNGPIKPINLIADDHENHEIKLDIKFALDLHYLRNKLIQAEYLSKKYDRRKIDSEPFIRILQEDSDFFSIEYFTKLRQQLISLEDKIKPDNITCSSSEIWKESSIFELPELITENLIRSKKVLGSFLPHPVVLIAAESRGVIVSGVQVEKVSIKVEGLISCWSRLIKIFKDYLLSIKFDSEGQKVQDEVELWPELKPLFDSCVNYIDRVIKQLKYKYNNEFRNDCNFLVKKVIPKIVNNKTWKDYDSEQNYFPGDPCDEIQRCWHMVLTLFGVLLDKISRQDRKKLKLINKLTPQQKLILGHEFQDWINEHLIEFIDEYFDRGNFEEKVDKIIKRILQSLKRIRDLFFPSSLEATNTKARKIKHIIRSDFTDYLGDFKVDEQDEEQVWLKNWLIQSVLAAQACSSAHADFFL</sequence>
<proteinExistence type="predicted"/>
<name>A0AAV0AFV2_PHAPC</name>
<keyword evidence="3" id="KW-1185">Reference proteome</keyword>
<feature type="region of interest" description="Disordered" evidence="1">
    <location>
        <begin position="18"/>
        <end position="40"/>
    </location>
</feature>
<organism evidence="2 3">
    <name type="scientific">Phakopsora pachyrhizi</name>
    <name type="common">Asian soybean rust disease fungus</name>
    <dbReference type="NCBI Taxonomy" id="170000"/>
    <lineage>
        <taxon>Eukaryota</taxon>
        <taxon>Fungi</taxon>
        <taxon>Dikarya</taxon>
        <taxon>Basidiomycota</taxon>
        <taxon>Pucciniomycotina</taxon>
        <taxon>Pucciniomycetes</taxon>
        <taxon>Pucciniales</taxon>
        <taxon>Phakopsoraceae</taxon>
        <taxon>Phakopsora</taxon>
    </lineage>
</organism>
<gene>
    <name evidence="2" type="ORF">PPACK8108_LOCUS1403</name>
</gene>
<dbReference type="Proteomes" id="UP001153365">
    <property type="component" value="Unassembled WGS sequence"/>
</dbReference>
<evidence type="ECO:0000313" key="3">
    <source>
        <dbReference type="Proteomes" id="UP001153365"/>
    </source>
</evidence>
<evidence type="ECO:0000256" key="1">
    <source>
        <dbReference type="SAM" id="MobiDB-lite"/>
    </source>
</evidence>
<accession>A0AAV0AFV2</accession>
<dbReference type="AlphaFoldDB" id="A0AAV0AFV2"/>
<comment type="caution">
    <text evidence="2">The sequence shown here is derived from an EMBL/GenBank/DDBJ whole genome shotgun (WGS) entry which is preliminary data.</text>
</comment>